<evidence type="ECO:0000256" key="1">
    <source>
        <dbReference type="SAM" id="Phobius"/>
    </source>
</evidence>
<geneLocation type="plasmid" evidence="2 3">
    <name>pMM35_01</name>
</geneLocation>
<sequence>MYDYALYGSSLNTLGTLGLIALVLAIVATVLAFIFIVPAKRRDQMGKFGKFLHDTCNFKYLIIEKILQALYIFATALTILIGFFMLFCTDWNGWMGGKGILLMILGPIGVRVTYELLMMAVLAVKNIISINNKLRNQNGDAAAPDIFSPDMSNLKDAFGKKEAPVQAAPAAPQENDAQ</sequence>
<dbReference type="Proteomes" id="UP000681343">
    <property type="component" value="Plasmid pMM35_01"/>
</dbReference>
<dbReference type="RefSeq" id="WP_212821751.1">
    <property type="nucleotide sequence ID" value="NZ_AP023416.1"/>
</dbReference>
<evidence type="ECO:0000313" key="3">
    <source>
        <dbReference type="Proteomes" id="UP000681343"/>
    </source>
</evidence>
<accession>A0A810Q101</accession>
<reference evidence="2" key="1">
    <citation type="submission" date="2020-09" db="EMBL/GenBank/DDBJ databases">
        <title>New species isolated from human feces.</title>
        <authorList>
            <person name="Kitahara M."/>
            <person name="Shigeno Y."/>
            <person name="Shime M."/>
            <person name="Matsumoto Y."/>
            <person name="Nakamura S."/>
            <person name="Motooka D."/>
            <person name="Fukuoka S."/>
            <person name="Nishikawa H."/>
            <person name="Benno Y."/>
        </authorList>
    </citation>
    <scope>NUCLEOTIDE SEQUENCE</scope>
    <source>
        <strain evidence="2">MM35</strain>
        <plasmid evidence="2">pMM35_01</plasmid>
    </source>
</reference>
<dbReference type="EMBL" id="AP023416">
    <property type="protein sequence ID" value="BCK79957.1"/>
    <property type="molecule type" value="Genomic_DNA"/>
</dbReference>
<keyword evidence="1" id="KW-0472">Membrane</keyword>
<keyword evidence="3" id="KW-1185">Reference proteome</keyword>
<evidence type="ECO:0008006" key="4">
    <source>
        <dbReference type="Google" id="ProtNLM"/>
    </source>
</evidence>
<evidence type="ECO:0000313" key="2">
    <source>
        <dbReference type="EMBL" id="BCK79957.1"/>
    </source>
</evidence>
<keyword evidence="1" id="KW-1133">Transmembrane helix</keyword>
<dbReference type="KEGG" id="vfa:MM35RIKEN_21490"/>
<keyword evidence="2" id="KW-0614">Plasmid</keyword>
<protein>
    <recommendedName>
        <fullName evidence="4">DUF4282 domain-containing protein</fullName>
    </recommendedName>
</protein>
<dbReference type="AlphaFoldDB" id="A0A810Q101"/>
<gene>
    <name evidence="2" type="ORF">MM35RIKEN_21490</name>
</gene>
<feature type="transmembrane region" description="Helical" evidence="1">
    <location>
        <begin position="99"/>
        <end position="124"/>
    </location>
</feature>
<feature type="transmembrane region" description="Helical" evidence="1">
    <location>
        <begin position="69"/>
        <end position="87"/>
    </location>
</feature>
<organism evidence="2 3">
    <name type="scientific">Vescimonas fastidiosa</name>
    <dbReference type="NCBI Taxonomy" id="2714353"/>
    <lineage>
        <taxon>Bacteria</taxon>
        <taxon>Bacillati</taxon>
        <taxon>Bacillota</taxon>
        <taxon>Clostridia</taxon>
        <taxon>Eubacteriales</taxon>
        <taxon>Oscillospiraceae</taxon>
        <taxon>Vescimonas</taxon>
    </lineage>
</organism>
<keyword evidence="1" id="KW-0812">Transmembrane</keyword>
<feature type="transmembrane region" description="Helical" evidence="1">
    <location>
        <begin position="14"/>
        <end position="37"/>
    </location>
</feature>
<name>A0A810Q101_9FIRM</name>
<proteinExistence type="predicted"/>